<protein>
    <submittedName>
        <fullName evidence="1">Uncharacterized protein</fullName>
    </submittedName>
</protein>
<keyword evidence="2" id="KW-1185">Reference proteome</keyword>
<dbReference type="RefSeq" id="WP_141815077.1">
    <property type="nucleotide sequence ID" value="NZ_VFPL01000001.1"/>
</dbReference>
<proteinExistence type="predicted"/>
<dbReference type="Proteomes" id="UP000322918">
    <property type="component" value="Unassembled WGS sequence"/>
</dbReference>
<dbReference type="Pfam" id="PF19781">
    <property type="entry name" value="DUF6266"/>
    <property type="match status" value="1"/>
</dbReference>
<reference evidence="1 2" key="1">
    <citation type="submission" date="2019-09" db="EMBL/GenBank/DDBJ databases">
        <title>Pararcticibacter amylolyticus gen. nov., sp. nov., isolated from a rottenly hemp rope, and reclassification of Pedobacter tournemirensis as Pararcticibacter tournemirensis comb. nov.</title>
        <authorList>
            <person name="Cai Y."/>
        </authorList>
    </citation>
    <scope>NUCLEOTIDE SEQUENCE [LARGE SCALE GENOMIC DNA]</scope>
    <source>
        <strain evidence="1 2">TF5-37.2-LB10</strain>
    </source>
</reference>
<dbReference type="EMBL" id="VWNE01000051">
    <property type="protein sequence ID" value="KAA8475679.1"/>
    <property type="molecule type" value="Genomic_DNA"/>
</dbReference>
<name>A0A5M9GPH8_9SPHI</name>
<accession>A0A5M9GPH8</accession>
<dbReference type="AlphaFoldDB" id="A0A5M9GPH8"/>
<evidence type="ECO:0000313" key="2">
    <source>
        <dbReference type="Proteomes" id="UP000322918"/>
    </source>
</evidence>
<gene>
    <name evidence="1" type="ORF">F1649_21295</name>
</gene>
<organism evidence="1 2">
    <name type="scientific">Arcticibacter tournemirensis</name>
    <dbReference type="NCBI Taxonomy" id="699437"/>
    <lineage>
        <taxon>Bacteria</taxon>
        <taxon>Pseudomonadati</taxon>
        <taxon>Bacteroidota</taxon>
        <taxon>Sphingobacteriia</taxon>
        <taxon>Sphingobacteriales</taxon>
        <taxon>Sphingobacteriaceae</taxon>
        <taxon>Arcticibacter</taxon>
    </lineage>
</organism>
<sequence length="225" mass="25199">MARITGSNIFSLSGKLGGMVYCRWKDTQYVRTLSNKPPKAPTEAQMATRAKMKLATRLLSPLRSVIETSWTPSPRNMTGYNAAVSHFIRHCIAGTYPDLVPVYRRIVFSKGTLPQGTGASLHQCGGGIKVMWHMRSWLENPLDRATIVIFDATNEEHLVLENCALRSDEEVVLHLPEGYAGDTLHCYLFFRSDDKRFASSTQYLGELNYKLVLTGFATFLMSAQS</sequence>
<dbReference type="OrthoDB" id="665435at2"/>
<comment type="caution">
    <text evidence="1">The sequence shown here is derived from an EMBL/GenBank/DDBJ whole genome shotgun (WGS) entry which is preliminary data.</text>
</comment>
<evidence type="ECO:0000313" key="1">
    <source>
        <dbReference type="EMBL" id="KAA8475679.1"/>
    </source>
</evidence>
<dbReference type="InterPro" id="IPR046233">
    <property type="entry name" value="DUF6266"/>
</dbReference>